<sequence length="693" mass="80756">MDSSDSDKPHFEFTDTIEEEDAEEEISEIEHNFQEEEIFEEEINEDNEVAEEEDQNDDTDVIKFIEELKKLQNKSKKKLEQYNENNNQAPNESNNKESRNNGKSKVKKGNRYEELCKDGCKKKDDKSEQADTGKMPKQIDPERLEKLNKKNTSAAIEIIKQEQKEYEEKKSERRVGFVTKAKEATKSFIRRGFINYEKDGDIITADQLNEILQSFGLINRAKLNPQQPTQAQQIIDDESKSWETDESTRDTSDVTYIIENVKNSLLNAIDSNGERPFDRFVIKELSYALMNGINKKEVKPQVELPPNEIEDPEKLEQEKREKEKQAEEASEIANKSINKLIDKAFEGIEPEASESVLVRPLFQLGIIGSMNRKFQEVEFLKDVLPEWSVNQQQEEEGKPCKYQTEKVVSSLKEAYVSKGGSEFYSQAKIRLTVILANGKLIQIPDTKKKEEKRIKRDKFLVKLPPQQPYRGMSEETKKWIAKADRKPLEDRVKDELKDLDSKIQESREKEEQEKREKKKKLDNEAISKLQEKEQQKSIQYQTKMQAYRQSKSKLDKPKPISYEEYLQIKEKQKHAKLPGGYQERINAMHKIIESKQKKPEPRTSYKEFLEKKDVLFKDVNKPNGWDQKINQMRLGYELAKKKREEAEKAKEIFPSSPKSSRKSVSSFSSVSTLKENSNTHNLDIDEDSIQEPV</sequence>
<feature type="compositionally biased region" description="Acidic residues" evidence="1">
    <location>
        <begin position="15"/>
        <end position="27"/>
    </location>
</feature>
<feature type="compositionally biased region" description="Low complexity" evidence="1">
    <location>
        <begin position="82"/>
        <end position="93"/>
    </location>
</feature>
<feature type="region of interest" description="Disordered" evidence="1">
    <location>
        <begin position="224"/>
        <end position="249"/>
    </location>
</feature>
<feature type="compositionally biased region" description="Basic and acidic residues" evidence="1">
    <location>
        <begin position="1"/>
        <end position="13"/>
    </location>
</feature>
<protein>
    <submittedName>
        <fullName evidence="2">Uncharacterized protein</fullName>
    </submittedName>
</protein>
<accession>A2DEE7</accession>
<organism evidence="2 3">
    <name type="scientific">Trichomonas vaginalis (strain ATCC PRA-98 / G3)</name>
    <dbReference type="NCBI Taxonomy" id="412133"/>
    <lineage>
        <taxon>Eukaryota</taxon>
        <taxon>Metamonada</taxon>
        <taxon>Parabasalia</taxon>
        <taxon>Trichomonadida</taxon>
        <taxon>Trichomonadidae</taxon>
        <taxon>Trichomonas</taxon>
    </lineage>
</organism>
<dbReference type="VEuPathDB" id="TrichDB:TVAGG3_0176820"/>
<evidence type="ECO:0000313" key="2">
    <source>
        <dbReference type="EMBL" id="EAY21365.1"/>
    </source>
</evidence>
<feature type="compositionally biased region" description="Basic and acidic residues" evidence="1">
    <location>
        <begin position="237"/>
        <end position="249"/>
    </location>
</feature>
<feature type="compositionally biased region" description="Low complexity" evidence="1">
    <location>
        <begin position="653"/>
        <end position="671"/>
    </location>
</feature>
<feature type="region of interest" description="Disordered" evidence="1">
    <location>
        <begin position="491"/>
        <end position="558"/>
    </location>
</feature>
<keyword evidence="3" id="KW-1185">Reference proteome</keyword>
<feature type="compositionally biased region" description="Acidic residues" evidence="1">
    <location>
        <begin position="35"/>
        <end position="59"/>
    </location>
</feature>
<feature type="compositionally biased region" description="Acidic residues" evidence="1">
    <location>
        <begin position="684"/>
        <end position="693"/>
    </location>
</feature>
<feature type="region of interest" description="Disordered" evidence="1">
    <location>
        <begin position="1"/>
        <end position="61"/>
    </location>
</feature>
<feature type="compositionally biased region" description="Polar residues" evidence="1">
    <location>
        <begin position="672"/>
        <end position="681"/>
    </location>
</feature>
<feature type="region of interest" description="Disordered" evidence="1">
    <location>
        <begin position="301"/>
        <end position="331"/>
    </location>
</feature>
<reference evidence="2" key="2">
    <citation type="journal article" date="2007" name="Science">
        <title>Draft genome sequence of the sexually transmitted pathogen Trichomonas vaginalis.</title>
        <authorList>
            <person name="Carlton J.M."/>
            <person name="Hirt R.P."/>
            <person name="Silva J.C."/>
            <person name="Delcher A.L."/>
            <person name="Schatz M."/>
            <person name="Zhao Q."/>
            <person name="Wortman J.R."/>
            <person name="Bidwell S.L."/>
            <person name="Alsmark U.C.M."/>
            <person name="Besteiro S."/>
            <person name="Sicheritz-Ponten T."/>
            <person name="Noel C.J."/>
            <person name="Dacks J.B."/>
            <person name="Foster P.G."/>
            <person name="Simillion C."/>
            <person name="Van de Peer Y."/>
            <person name="Miranda-Saavedra D."/>
            <person name="Barton G.J."/>
            <person name="Westrop G.D."/>
            <person name="Mueller S."/>
            <person name="Dessi D."/>
            <person name="Fiori P.L."/>
            <person name="Ren Q."/>
            <person name="Paulsen I."/>
            <person name="Zhang H."/>
            <person name="Bastida-Corcuera F.D."/>
            <person name="Simoes-Barbosa A."/>
            <person name="Brown M.T."/>
            <person name="Hayes R.D."/>
            <person name="Mukherjee M."/>
            <person name="Okumura C.Y."/>
            <person name="Schneider R."/>
            <person name="Smith A.J."/>
            <person name="Vanacova S."/>
            <person name="Villalvazo M."/>
            <person name="Haas B.J."/>
            <person name="Pertea M."/>
            <person name="Feldblyum T.V."/>
            <person name="Utterback T.R."/>
            <person name="Shu C.L."/>
            <person name="Osoegawa K."/>
            <person name="de Jong P.J."/>
            <person name="Hrdy I."/>
            <person name="Horvathova L."/>
            <person name="Zubacova Z."/>
            <person name="Dolezal P."/>
            <person name="Malik S.B."/>
            <person name="Logsdon J.M. Jr."/>
            <person name="Henze K."/>
            <person name="Gupta A."/>
            <person name="Wang C.C."/>
            <person name="Dunne R.L."/>
            <person name="Upcroft J.A."/>
            <person name="Upcroft P."/>
            <person name="White O."/>
            <person name="Salzberg S.L."/>
            <person name="Tang P."/>
            <person name="Chiu C.-H."/>
            <person name="Lee Y.-S."/>
            <person name="Embley T.M."/>
            <person name="Coombs G.H."/>
            <person name="Mottram J.C."/>
            <person name="Tachezy J."/>
            <person name="Fraser-Liggett C.M."/>
            <person name="Johnson P.J."/>
        </authorList>
    </citation>
    <scope>NUCLEOTIDE SEQUENCE [LARGE SCALE GENOMIC DNA]</scope>
    <source>
        <strain evidence="2">G3</strain>
    </source>
</reference>
<evidence type="ECO:0000256" key="1">
    <source>
        <dbReference type="SAM" id="MobiDB-lite"/>
    </source>
</evidence>
<feature type="compositionally biased region" description="Polar residues" evidence="1">
    <location>
        <begin position="224"/>
        <end position="233"/>
    </location>
</feature>
<reference evidence="2" key="1">
    <citation type="submission" date="2006-10" db="EMBL/GenBank/DDBJ databases">
        <authorList>
            <person name="Amadeo P."/>
            <person name="Zhao Q."/>
            <person name="Wortman J."/>
            <person name="Fraser-Liggett C."/>
            <person name="Carlton J."/>
        </authorList>
    </citation>
    <scope>NUCLEOTIDE SEQUENCE</scope>
    <source>
        <strain evidence="2">G3</strain>
    </source>
</reference>
<gene>
    <name evidence="2" type="ORF">TVAG_167400</name>
</gene>
<feature type="compositionally biased region" description="Basic and acidic residues" evidence="1">
    <location>
        <begin position="491"/>
        <end position="535"/>
    </location>
</feature>
<feature type="compositionally biased region" description="Basic and acidic residues" evidence="1">
    <location>
        <begin position="110"/>
        <end position="131"/>
    </location>
</feature>
<evidence type="ECO:0000313" key="3">
    <source>
        <dbReference type="Proteomes" id="UP000001542"/>
    </source>
</evidence>
<dbReference type="KEGG" id="tva:5466913"/>
<dbReference type="VEuPathDB" id="TrichDB:TVAGG3_0176910"/>
<dbReference type="AlphaFoldDB" id="A2DEE7"/>
<feature type="compositionally biased region" description="Polar residues" evidence="1">
    <location>
        <begin position="536"/>
        <end position="549"/>
    </location>
</feature>
<feature type="region of interest" description="Disordered" evidence="1">
    <location>
        <begin position="74"/>
        <end position="148"/>
    </location>
</feature>
<feature type="region of interest" description="Disordered" evidence="1">
    <location>
        <begin position="645"/>
        <end position="693"/>
    </location>
</feature>
<name>A2DEE7_TRIV3</name>
<feature type="compositionally biased region" description="Basic and acidic residues" evidence="1">
    <location>
        <begin position="312"/>
        <end position="327"/>
    </location>
</feature>
<dbReference type="Proteomes" id="UP000001542">
    <property type="component" value="Unassembled WGS sequence"/>
</dbReference>
<proteinExistence type="predicted"/>
<dbReference type="VEuPathDB" id="TrichDB:TVAG_167400"/>
<feature type="compositionally biased region" description="Basic and acidic residues" evidence="1">
    <location>
        <begin position="137"/>
        <end position="148"/>
    </location>
</feature>
<dbReference type="InParanoid" id="A2DEE7"/>
<dbReference type="EMBL" id="DS113191">
    <property type="protein sequence ID" value="EAY21365.1"/>
    <property type="molecule type" value="Genomic_DNA"/>
</dbReference>